<proteinExistence type="predicted"/>
<keyword evidence="1" id="KW-0812">Transmembrane</keyword>
<keyword evidence="3" id="KW-1185">Reference proteome</keyword>
<dbReference type="EMBL" id="MPVP01000424">
    <property type="protein sequence ID" value="OMD06710.1"/>
    <property type="molecule type" value="Genomic_DNA"/>
</dbReference>
<feature type="transmembrane region" description="Helical" evidence="1">
    <location>
        <begin position="86"/>
        <end position="108"/>
    </location>
</feature>
<feature type="transmembrane region" description="Helical" evidence="1">
    <location>
        <begin position="55"/>
        <end position="74"/>
    </location>
</feature>
<gene>
    <name evidence="2" type="ORF">BSO21_30615</name>
</gene>
<evidence type="ECO:0000256" key="1">
    <source>
        <dbReference type="SAM" id="Phobius"/>
    </source>
</evidence>
<dbReference type="Proteomes" id="UP000187158">
    <property type="component" value="Unassembled WGS sequence"/>
</dbReference>
<keyword evidence="1" id="KW-1133">Transmembrane helix</keyword>
<feature type="non-terminal residue" evidence="2">
    <location>
        <position position="147"/>
    </location>
</feature>
<keyword evidence="1" id="KW-0472">Membrane</keyword>
<feature type="transmembrane region" description="Helical" evidence="1">
    <location>
        <begin position="114"/>
        <end position="131"/>
    </location>
</feature>
<evidence type="ECO:0000313" key="3">
    <source>
        <dbReference type="Proteomes" id="UP000187158"/>
    </source>
</evidence>
<reference evidence="2 3" key="1">
    <citation type="submission" date="2016-11" db="EMBL/GenBank/DDBJ databases">
        <title>Paenibacillus species isolates.</title>
        <authorList>
            <person name="Beno S.M."/>
        </authorList>
    </citation>
    <scope>NUCLEOTIDE SEQUENCE [LARGE SCALE GENOMIC DNA]</scope>
    <source>
        <strain evidence="2 3">FSL H7-0433</strain>
    </source>
</reference>
<accession>A0ABX3GE20</accession>
<sequence>MSKPVYGKNAAQSRNVEKIASPIWALVVAFILFLCWAPFQVGLFNGQQLDFEKPIYVSSLLSGLLLLVCLGLYYKKFKIDEQRDLVASASILLPLTYALSLFVAVSHYTSMNMLFIQSMYVAVFIIAFYLLKQKQVNVVIQNAILAI</sequence>
<organism evidence="2 3">
    <name type="scientific">Paenibacillus odorifer</name>
    <dbReference type="NCBI Taxonomy" id="189426"/>
    <lineage>
        <taxon>Bacteria</taxon>
        <taxon>Bacillati</taxon>
        <taxon>Bacillota</taxon>
        <taxon>Bacilli</taxon>
        <taxon>Bacillales</taxon>
        <taxon>Paenibacillaceae</taxon>
        <taxon>Paenibacillus</taxon>
    </lineage>
</organism>
<protein>
    <submittedName>
        <fullName evidence="2">Polymerase</fullName>
    </submittedName>
</protein>
<evidence type="ECO:0000313" key="2">
    <source>
        <dbReference type="EMBL" id="OMD06710.1"/>
    </source>
</evidence>
<name>A0ABX3GE20_9BACL</name>
<comment type="caution">
    <text evidence="2">The sequence shown here is derived from an EMBL/GenBank/DDBJ whole genome shotgun (WGS) entry which is preliminary data.</text>
</comment>
<feature type="transmembrane region" description="Helical" evidence="1">
    <location>
        <begin position="21"/>
        <end position="43"/>
    </location>
</feature>